<dbReference type="SUPFAM" id="SSF51735">
    <property type="entry name" value="NAD(P)-binding Rossmann-fold domains"/>
    <property type="match status" value="1"/>
</dbReference>
<comment type="similarity">
    <text evidence="3 13">Belongs to the homoserine dehydrogenase family.</text>
</comment>
<dbReference type="EMBL" id="JAASRM010000001">
    <property type="protein sequence ID" value="NIK89904.1"/>
    <property type="molecule type" value="Genomic_DNA"/>
</dbReference>
<dbReference type="InterPro" id="IPR001342">
    <property type="entry name" value="HDH_cat"/>
</dbReference>
<dbReference type="UniPathway" id="UPA00051">
    <property type="reaction ID" value="UER00465"/>
</dbReference>
<evidence type="ECO:0000256" key="8">
    <source>
        <dbReference type="ARBA" id="ARBA00022857"/>
    </source>
</evidence>
<evidence type="ECO:0000256" key="7">
    <source>
        <dbReference type="ARBA" id="ARBA00022697"/>
    </source>
</evidence>
<organism evidence="15 16">
    <name type="scientific">Rhizomicrobium palustre</name>
    <dbReference type="NCBI Taxonomy" id="189966"/>
    <lineage>
        <taxon>Bacteria</taxon>
        <taxon>Pseudomonadati</taxon>
        <taxon>Pseudomonadota</taxon>
        <taxon>Alphaproteobacteria</taxon>
        <taxon>Micropepsales</taxon>
        <taxon>Micropepsaceae</taxon>
        <taxon>Rhizomicrobium</taxon>
    </lineage>
</organism>
<comment type="caution">
    <text evidence="15">The sequence shown here is derived from an EMBL/GenBank/DDBJ whole genome shotgun (WGS) entry which is preliminary data.</text>
</comment>
<dbReference type="InterPro" id="IPR036291">
    <property type="entry name" value="NAD(P)-bd_dom_sf"/>
</dbReference>
<dbReference type="PANTHER" id="PTHR43331:SF1">
    <property type="entry name" value="HOMOSERINE DEHYDROGENASE"/>
    <property type="match status" value="1"/>
</dbReference>
<evidence type="ECO:0000256" key="5">
    <source>
        <dbReference type="ARBA" id="ARBA00013376"/>
    </source>
</evidence>
<proteinExistence type="inferred from homology"/>
<keyword evidence="16" id="KW-1185">Reference proteome</keyword>
<dbReference type="GO" id="GO:0009086">
    <property type="term" value="P:methionine biosynthetic process"/>
    <property type="evidence" value="ECO:0007669"/>
    <property type="project" value="UniProtKB-KW"/>
</dbReference>
<dbReference type="PROSITE" id="PS51671">
    <property type="entry name" value="ACT"/>
    <property type="match status" value="1"/>
</dbReference>
<dbReference type="Pfam" id="PF03447">
    <property type="entry name" value="NAD_binding_3"/>
    <property type="match status" value="1"/>
</dbReference>
<dbReference type="EC" id="1.1.1.3" evidence="4"/>
<dbReference type="UniPathway" id="UPA00050">
    <property type="reaction ID" value="UER00063"/>
</dbReference>
<evidence type="ECO:0000256" key="1">
    <source>
        <dbReference type="ARBA" id="ARBA00005056"/>
    </source>
</evidence>
<keyword evidence="10" id="KW-0486">Methionine biosynthesis</keyword>
<feature type="domain" description="ACT" evidence="14">
    <location>
        <begin position="344"/>
        <end position="419"/>
    </location>
</feature>
<keyword evidence="8 12" id="KW-0521">NADP</keyword>
<feature type="binding site" evidence="12">
    <location>
        <position position="185"/>
    </location>
    <ligand>
        <name>L-homoserine</name>
        <dbReference type="ChEBI" id="CHEBI:57476"/>
    </ligand>
</feature>
<dbReference type="InterPro" id="IPR016204">
    <property type="entry name" value="HDH"/>
</dbReference>
<gene>
    <name evidence="15" type="ORF">FHS83_003222</name>
</gene>
<dbReference type="Gene3D" id="3.30.70.260">
    <property type="match status" value="1"/>
</dbReference>
<evidence type="ECO:0000256" key="10">
    <source>
        <dbReference type="ARBA" id="ARBA00023167"/>
    </source>
</evidence>
<dbReference type="RefSeq" id="WP_208414905.1">
    <property type="nucleotide sequence ID" value="NZ_BAAADC010000001.1"/>
</dbReference>
<protein>
    <recommendedName>
        <fullName evidence="5">Homoserine dehydrogenase</fullName>
        <ecNumber evidence="4">1.1.1.3</ecNumber>
    </recommendedName>
</protein>
<evidence type="ECO:0000313" key="15">
    <source>
        <dbReference type="EMBL" id="NIK89904.1"/>
    </source>
</evidence>
<dbReference type="InterPro" id="IPR045865">
    <property type="entry name" value="ACT-like_dom_sf"/>
</dbReference>
<keyword evidence="7" id="KW-0791">Threonine biosynthesis</keyword>
<evidence type="ECO:0000256" key="2">
    <source>
        <dbReference type="ARBA" id="ARBA00005062"/>
    </source>
</evidence>
<dbReference type="GO" id="GO:0004412">
    <property type="term" value="F:homoserine dehydrogenase activity"/>
    <property type="evidence" value="ECO:0007669"/>
    <property type="project" value="UniProtKB-EC"/>
</dbReference>
<dbReference type="AlphaFoldDB" id="A0A846N1Q4"/>
<dbReference type="PROSITE" id="PS01042">
    <property type="entry name" value="HOMOSER_DHGENASE"/>
    <property type="match status" value="1"/>
</dbReference>
<dbReference type="NCBIfam" id="NF004976">
    <property type="entry name" value="PRK06349.1"/>
    <property type="match status" value="1"/>
</dbReference>
<evidence type="ECO:0000256" key="12">
    <source>
        <dbReference type="PIRSR" id="PIRSR000098-2"/>
    </source>
</evidence>
<evidence type="ECO:0000256" key="6">
    <source>
        <dbReference type="ARBA" id="ARBA00022605"/>
    </source>
</evidence>
<dbReference type="InterPro" id="IPR002912">
    <property type="entry name" value="ACT_dom"/>
</dbReference>
<comment type="pathway">
    <text evidence="1">Amino-acid biosynthesis; L-threonine biosynthesis; L-threonine from L-aspartate: step 3/5.</text>
</comment>
<reference evidence="15 16" key="1">
    <citation type="submission" date="2020-03" db="EMBL/GenBank/DDBJ databases">
        <title>Genomic Encyclopedia of Type Strains, Phase IV (KMG-IV): sequencing the most valuable type-strain genomes for metagenomic binning, comparative biology and taxonomic classification.</title>
        <authorList>
            <person name="Goeker M."/>
        </authorList>
    </citation>
    <scope>NUCLEOTIDE SEQUENCE [LARGE SCALE GENOMIC DNA]</scope>
    <source>
        <strain evidence="15 16">DSM 19867</strain>
    </source>
</reference>
<dbReference type="Gene3D" id="3.40.50.720">
    <property type="entry name" value="NAD(P)-binding Rossmann-like Domain"/>
    <property type="match status" value="1"/>
</dbReference>
<feature type="active site" description="Proton donor" evidence="11">
    <location>
        <position position="200"/>
    </location>
</feature>
<dbReference type="SUPFAM" id="SSF55021">
    <property type="entry name" value="ACT-like"/>
    <property type="match status" value="1"/>
</dbReference>
<dbReference type="PANTHER" id="PTHR43331">
    <property type="entry name" value="HOMOSERINE DEHYDROGENASE"/>
    <property type="match status" value="1"/>
</dbReference>
<dbReference type="Pfam" id="PF01842">
    <property type="entry name" value="ACT"/>
    <property type="match status" value="1"/>
</dbReference>
<dbReference type="PIRSF" id="PIRSF000098">
    <property type="entry name" value="Homoser_dehydrog"/>
    <property type="match status" value="1"/>
</dbReference>
<dbReference type="Proteomes" id="UP000570514">
    <property type="component" value="Unassembled WGS sequence"/>
</dbReference>
<evidence type="ECO:0000256" key="13">
    <source>
        <dbReference type="RuleBase" id="RU004171"/>
    </source>
</evidence>
<dbReference type="CDD" id="cd04881">
    <property type="entry name" value="ACT_HSDH-Hom"/>
    <property type="match status" value="1"/>
</dbReference>
<dbReference type="Gene3D" id="3.30.360.10">
    <property type="entry name" value="Dihydrodipicolinate Reductase, domain 2"/>
    <property type="match status" value="1"/>
</dbReference>
<dbReference type="SUPFAM" id="SSF55347">
    <property type="entry name" value="Glyceraldehyde-3-phosphate dehydrogenase-like, C-terminal domain"/>
    <property type="match status" value="1"/>
</dbReference>
<evidence type="ECO:0000256" key="3">
    <source>
        <dbReference type="ARBA" id="ARBA00006753"/>
    </source>
</evidence>
<evidence type="ECO:0000256" key="4">
    <source>
        <dbReference type="ARBA" id="ARBA00013213"/>
    </source>
</evidence>
<dbReference type="InterPro" id="IPR019811">
    <property type="entry name" value="HDH_CS"/>
</dbReference>
<name>A0A846N1Q4_9PROT</name>
<accession>A0A846N1Q4</accession>
<dbReference type="InterPro" id="IPR005106">
    <property type="entry name" value="Asp/hSer_DH_NAD-bd"/>
</dbReference>
<feature type="binding site" evidence="12">
    <location>
        <position position="100"/>
    </location>
    <ligand>
        <name>NADPH</name>
        <dbReference type="ChEBI" id="CHEBI:57783"/>
    </ligand>
</feature>
<feature type="binding site" evidence="12">
    <location>
        <begin position="6"/>
        <end position="13"/>
    </location>
    <ligand>
        <name>NADP(+)</name>
        <dbReference type="ChEBI" id="CHEBI:58349"/>
    </ligand>
</feature>
<dbReference type="GO" id="GO:0050661">
    <property type="term" value="F:NADP binding"/>
    <property type="evidence" value="ECO:0007669"/>
    <property type="project" value="InterPro"/>
</dbReference>
<evidence type="ECO:0000256" key="11">
    <source>
        <dbReference type="PIRSR" id="PIRSR000098-1"/>
    </source>
</evidence>
<comment type="pathway">
    <text evidence="2">Amino-acid biosynthesis; L-methionine biosynthesis via de novo pathway; L-homoserine from L-aspartate: step 3/3.</text>
</comment>
<dbReference type="GO" id="GO:0009088">
    <property type="term" value="P:threonine biosynthetic process"/>
    <property type="evidence" value="ECO:0007669"/>
    <property type="project" value="UniProtKB-UniPathway"/>
</dbReference>
<sequence>MKIGIAGLGTVGGGVAKALGAHGELLGLRASTPLEVVAVCDRDADKRAQFDAPQKFDDIKALAASNADLIVELIGGENGAAPMLVEAALNAGKHVVTANKAMMARHGARLAALAEQKGRALRFEAAVAGGIPIVKSLRESLMVYGISAVRGILNGTCNYILTQMEATGRSFEDVLKDAQALGYAEADPELDVGGGDTAHKLALLTSLAFGVKPDLDSVAVQGIRNITPEDISFAREFGYRIKLLGIAKKTQAGIDQRVQPAMVKAGTALADVEGVLNGVVVNANEAGPFFFEGRGAGECPTANAVIADIVDIARGNTGSVFGLPADNLLALSAAPTGSASSAYYLRFQVLDVPGVLAEIAGHLAKWRVSIESMIQRGRAPGEAVSIVMITHETKASDVAGALDTISQSANVIAPPCMIPMESK</sequence>
<evidence type="ECO:0000256" key="9">
    <source>
        <dbReference type="ARBA" id="ARBA00023002"/>
    </source>
</evidence>
<keyword evidence="6" id="KW-0028">Amino-acid biosynthesis</keyword>
<evidence type="ECO:0000313" key="16">
    <source>
        <dbReference type="Proteomes" id="UP000570514"/>
    </source>
</evidence>
<dbReference type="FunFam" id="3.30.360.10:FF:000005">
    <property type="entry name" value="Homoserine dehydrogenase"/>
    <property type="match status" value="1"/>
</dbReference>
<keyword evidence="9 15" id="KW-0560">Oxidoreductase</keyword>
<dbReference type="Pfam" id="PF00742">
    <property type="entry name" value="Homoserine_dh"/>
    <property type="match status" value="1"/>
</dbReference>
<evidence type="ECO:0000259" key="14">
    <source>
        <dbReference type="PROSITE" id="PS51671"/>
    </source>
</evidence>